<name>A0ABX6CEK4_ACIB2</name>
<feature type="transmembrane region" description="Helical" evidence="1">
    <location>
        <begin position="37"/>
        <end position="54"/>
    </location>
</feature>
<reference evidence="3" key="1">
    <citation type="submission" date="2019-10" db="EMBL/GenBank/DDBJ databases">
        <title>Acinetobacter baumannii strain ATCC 19606 complete genome sequence.</title>
        <authorList>
            <person name="Tillman L.N."/>
            <person name="Kenyon J."/>
            <person name="To J."/>
            <person name="Hamidian M."/>
        </authorList>
    </citation>
    <scope>NUCLEOTIDE SEQUENCE [LARGE SCALE GENOMIC DNA]</scope>
    <source>
        <strain evidence="3">ATCC 19606 / DSM 30007 / JCM 6841 / CCUG 19606 / CIP 70.34 / NBRC 109757 / NCIMB 12457 / NCTC 12156 / 81</strain>
    </source>
</reference>
<reference evidence="2 3" key="2">
    <citation type="journal article" date="2020" name="Microorganisms">
        <title>Analysis of Complete Genome Sequence of Acinetobacter baumannii Strain ATCC 19606 Reveals Novel Mobile Genetic Elements and Novel Prophage.</title>
        <authorList>
            <person name="Hamidian M."/>
            <person name="Blasco L."/>
            <person name="Tillman L.N."/>
            <person name="To J."/>
            <person name="Tomas M."/>
            <person name="Myers G.S.A."/>
        </authorList>
    </citation>
    <scope>NUCLEOTIDE SEQUENCE [LARGE SCALE GENOMIC DNA]</scope>
    <source>
        <strain evidence="3">ATCC 19606 / DSM 30007 / JCM 6841 / CCUG 19606 / CIP 70.34 / NBRC 109757 / NCIMB 12457 / NCTC 12156 / 81</strain>
    </source>
</reference>
<accession>A0ABX6CEK4</accession>
<organism evidence="2 3">
    <name type="scientific">Acinetobacter baumannii (strain ATCC 19606 / DSM 30007 / JCM 6841 / CCUG 19606 / CIP 70.34 / NBRC 109757 / NCIMB 12457 / NCTC 12156 / 81)</name>
    <dbReference type="NCBI Taxonomy" id="575584"/>
    <lineage>
        <taxon>Bacteria</taxon>
        <taxon>Pseudomonadati</taxon>
        <taxon>Pseudomonadota</taxon>
        <taxon>Gammaproteobacteria</taxon>
        <taxon>Moraxellales</taxon>
        <taxon>Moraxellaceae</taxon>
        <taxon>Acinetobacter</taxon>
        <taxon>Acinetobacter calcoaceticus/baumannii complex</taxon>
    </lineage>
</organism>
<dbReference type="Proteomes" id="UP000498640">
    <property type="component" value="Chromosome"/>
</dbReference>
<keyword evidence="1" id="KW-0472">Membrane</keyword>
<keyword evidence="1" id="KW-0812">Transmembrane</keyword>
<keyword evidence="1" id="KW-1133">Transmembrane helix</keyword>
<evidence type="ECO:0000256" key="1">
    <source>
        <dbReference type="SAM" id="Phobius"/>
    </source>
</evidence>
<evidence type="ECO:0000313" key="2">
    <source>
        <dbReference type="EMBL" id="QFQ04997.1"/>
    </source>
</evidence>
<protein>
    <submittedName>
        <fullName evidence="2">Uncharacterized protein</fullName>
    </submittedName>
</protein>
<proteinExistence type="predicted"/>
<sequence>MYPVSFLTILKVNNFLQTRLIFESLLLINQKKAFKTYPIYQFYSFYLCFLYIFLEEKNFRTKTILFYVYRIRYMKNDWTAIDTHSITFEMD</sequence>
<dbReference type="EMBL" id="CP045110">
    <property type="protein sequence ID" value="QFQ04997.1"/>
    <property type="molecule type" value="Genomic_DNA"/>
</dbReference>
<keyword evidence="3" id="KW-1185">Reference proteome</keyword>
<evidence type="ECO:0000313" key="3">
    <source>
        <dbReference type="Proteomes" id="UP000498640"/>
    </source>
</evidence>
<gene>
    <name evidence="2" type="ORF">FQU82_01566</name>
</gene>